<name>A0A367L1C3_9HYPO</name>
<comment type="caution">
    <text evidence="3">The sequence shown here is derived from an EMBL/GenBank/DDBJ whole genome shotgun (WGS) entry which is preliminary data.</text>
</comment>
<evidence type="ECO:0000256" key="1">
    <source>
        <dbReference type="ARBA" id="ARBA00005351"/>
    </source>
</evidence>
<dbReference type="GO" id="GO:0045048">
    <property type="term" value="P:protein insertion into ER membrane"/>
    <property type="evidence" value="ECO:0007669"/>
    <property type="project" value="InterPro"/>
</dbReference>
<keyword evidence="4" id="KW-1185">Reference proteome</keyword>
<protein>
    <recommendedName>
        <fullName evidence="5">Golgi to ER traffic protein 4</fullName>
    </recommendedName>
</protein>
<dbReference type="EMBL" id="LKCN02000021">
    <property type="protein sequence ID" value="RCI08218.1"/>
    <property type="molecule type" value="Genomic_DNA"/>
</dbReference>
<dbReference type="OrthoDB" id="10252405at2759"/>
<dbReference type="PANTHER" id="PTHR12875">
    <property type="entry name" value="GOLGI TO ER TRAFFIC PROTEIN 4 HOMOLOG"/>
    <property type="match status" value="1"/>
</dbReference>
<evidence type="ECO:0000313" key="4">
    <source>
        <dbReference type="Proteomes" id="UP000253664"/>
    </source>
</evidence>
<dbReference type="InterPro" id="IPR007317">
    <property type="entry name" value="GET4"/>
</dbReference>
<proteinExistence type="inferred from homology"/>
<dbReference type="PANTHER" id="PTHR12875:SF0">
    <property type="entry name" value="GOLGI TO ER TRAFFIC PROTEIN 4 HOMOLOG"/>
    <property type="match status" value="1"/>
</dbReference>
<gene>
    <name evidence="3" type="ORF">L249_6305</name>
</gene>
<evidence type="ECO:0000313" key="3">
    <source>
        <dbReference type="EMBL" id="RCI08218.1"/>
    </source>
</evidence>
<comment type="similarity">
    <text evidence="1">Belongs to the GET4 family.</text>
</comment>
<dbReference type="GO" id="GO:0072380">
    <property type="term" value="C:TRC complex"/>
    <property type="evidence" value="ECO:0007669"/>
    <property type="project" value="TreeGrafter"/>
</dbReference>
<evidence type="ECO:0000256" key="2">
    <source>
        <dbReference type="SAM" id="MobiDB-lite"/>
    </source>
</evidence>
<reference evidence="3 4" key="1">
    <citation type="journal article" date="2015" name="BMC Genomics">
        <title>Insights from the genome of Ophiocordyceps polyrhachis-furcata to pathogenicity and host specificity in insect fungi.</title>
        <authorList>
            <person name="Wichadakul D."/>
            <person name="Kobmoo N."/>
            <person name="Ingsriswang S."/>
            <person name="Tangphatsornruang S."/>
            <person name="Chantasingh D."/>
            <person name="Luangsa-ard J.J."/>
            <person name="Eurwilaichitr L."/>
        </authorList>
    </citation>
    <scope>NUCLEOTIDE SEQUENCE [LARGE SCALE GENOMIC DNA]</scope>
    <source>
        <strain evidence="3 4">BCC 54312</strain>
    </source>
</reference>
<organism evidence="3 4">
    <name type="scientific">Ophiocordyceps polyrhachis-furcata BCC 54312</name>
    <dbReference type="NCBI Taxonomy" id="1330021"/>
    <lineage>
        <taxon>Eukaryota</taxon>
        <taxon>Fungi</taxon>
        <taxon>Dikarya</taxon>
        <taxon>Ascomycota</taxon>
        <taxon>Pezizomycotina</taxon>
        <taxon>Sordariomycetes</taxon>
        <taxon>Hypocreomycetidae</taxon>
        <taxon>Hypocreales</taxon>
        <taxon>Ophiocordycipitaceae</taxon>
        <taxon>Ophiocordyceps</taxon>
    </lineage>
</organism>
<dbReference type="InterPro" id="IPR011990">
    <property type="entry name" value="TPR-like_helical_dom_sf"/>
</dbReference>
<dbReference type="AlphaFoldDB" id="A0A367L1C3"/>
<dbReference type="Pfam" id="PF04190">
    <property type="entry name" value="GET4"/>
    <property type="match status" value="1"/>
</dbReference>
<dbReference type="Proteomes" id="UP000253664">
    <property type="component" value="Unassembled WGS sequence"/>
</dbReference>
<dbReference type="STRING" id="1330021.A0A367L1C3"/>
<sequence>MANRVERIVSRLQQKITEGDYYEAQQQTRVAASRHIKTRNWPAAIDILATVAQALLRAGQGGSGGDLCVMLVDVYVQAQLKPDAESKGRLLTCLRLFEPGEPTRKRFISDMMSWSAKFGDYPAGEPELHHVVGSLYADEHEPYEAERHLILGTKDSPEVLAKMEYSWYKEGDAHLAPQFAGRAILGYLLVGNLRAANNCHRVFTSALSSDNAGLGVQDVSSASCDLRIFPSLPLLNFLGLLLLTVPRGAPEIFRGLVGKYSTLLNDVDGWPEALEQVAELYFGISRPRQSNPLMDMMSGFFGGGAGGGGGSQRRGLRGVEAPAPAGLD</sequence>
<accession>A0A367L1C3</accession>
<evidence type="ECO:0008006" key="5">
    <source>
        <dbReference type="Google" id="ProtNLM"/>
    </source>
</evidence>
<dbReference type="Gene3D" id="1.25.40.10">
    <property type="entry name" value="Tetratricopeptide repeat domain"/>
    <property type="match status" value="1"/>
</dbReference>
<feature type="region of interest" description="Disordered" evidence="2">
    <location>
        <begin position="306"/>
        <end position="328"/>
    </location>
</feature>